<reference evidence="1" key="3">
    <citation type="submission" date="2005-04" db="EMBL/GenBank/DDBJ databases">
        <authorList>
            <person name="Buell R."/>
        </authorList>
    </citation>
    <scope>NUCLEOTIDE SEQUENCE</scope>
</reference>
<reference evidence="1" key="4">
    <citation type="submission" date="2006-11" db="EMBL/GenBank/DDBJ databases">
        <title>.</title>
        <authorList>
            <person name="Buell C."/>
            <person name="Yuan Q."/>
            <person name="Ouyang S."/>
            <person name="Liu J."/>
            <person name="Wang A."/>
            <person name="Maiti R."/>
            <person name="Lin H."/>
            <person name="Zhu W."/>
            <person name="Hamilton J."/>
            <person name="Jones K."/>
            <person name="Tallon L."/>
            <person name="Feldblyum T."/>
            <person name="Tsitrin T."/>
            <person name="Bera J."/>
            <person name="Kim M."/>
            <person name="Jin S."/>
            <person name="Fadrosh D."/>
            <person name="Vuong H."/>
            <person name="Overton II L."/>
            <person name="Reardon M."/>
            <person name="Weaver B."/>
            <person name="Johri S."/>
            <person name="Lewis M."/>
            <person name="Utterback T."/>
            <person name="Van Aken S."/>
            <person name="Wortman J."/>
            <person name="Haas B."/>
            <person name="Koo H."/>
            <person name="Zismann V."/>
            <person name="Hsiao J."/>
            <person name="Iobst S."/>
            <person name="de Vazeilles A."/>
            <person name="White O."/>
            <person name="Salzberg S."/>
            <person name="Fraser C."/>
        </authorList>
    </citation>
    <scope>NUCLEOTIDE SEQUENCE</scope>
</reference>
<sequence length="118" mass="12072">MSQEEFGFAGDDGRITLTCDASVIENQPLVFHCVGEWRAARDRMPRPAEVGLHTAAGGGTAEEVGVSVDAAVLEREACGAGLGGDGVLLAAEGEACDDVAVLEDGGGVAEDELDIDKL</sequence>
<reference evidence="2" key="2">
    <citation type="journal article" date="2005" name="PLoS Biol.">
        <title>The genomes of Oryza sativa: a history of duplications.</title>
        <authorList>
            <person name="Yu J."/>
            <person name="Wang J."/>
            <person name="Lin W."/>
            <person name="Li S."/>
            <person name="Li H."/>
            <person name="Zhou J."/>
            <person name="Ni P."/>
            <person name="Dong W."/>
            <person name="Hu S."/>
            <person name="Zeng C."/>
            <person name="Zhang J."/>
            <person name="Zhang Y."/>
            <person name="Li R."/>
            <person name="Xu Z."/>
            <person name="Li S."/>
            <person name="Li X."/>
            <person name="Zheng H."/>
            <person name="Cong L."/>
            <person name="Lin L."/>
            <person name="Yin J."/>
            <person name="Geng J."/>
            <person name="Li G."/>
            <person name="Shi J."/>
            <person name="Liu J."/>
            <person name="Lv H."/>
            <person name="Li J."/>
            <person name="Wang J."/>
            <person name="Deng Y."/>
            <person name="Ran L."/>
            <person name="Shi X."/>
            <person name="Wang X."/>
            <person name="Wu Q."/>
            <person name="Li C."/>
            <person name="Ren X."/>
            <person name="Wang J."/>
            <person name="Wang X."/>
            <person name="Li D."/>
            <person name="Liu D."/>
            <person name="Zhang X."/>
            <person name="Ji Z."/>
            <person name="Zhao W."/>
            <person name="Sun Y."/>
            <person name="Zhang Z."/>
            <person name="Bao J."/>
            <person name="Han Y."/>
            <person name="Dong L."/>
            <person name="Ji J."/>
            <person name="Chen P."/>
            <person name="Wu S."/>
            <person name="Liu J."/>
            <person name="Xiao Y."/>
            <person name="Bu D."/>
            <person name="Tan J."/>
            <person name="Yang L."/>
            <person name="Ye C."/>
            <person name="Zhang J."/>
            <person name="Xu J."/>
            <person name="Zhou Y."/>
            <person name="Yu Y."/>
            <person name="Zhang B."/>
            <person name="Zhuang S."/>
            <person name="Wei H."/>
            <person name="Liu B."/>
            <person name="Lei M."/>
            <person name="Yu H."/>
            <person name="Li Y."/>
            <person name="Xu H."/>
            <person name="Wei S."/>
            <person name="He X."/>
            <person name="Fang L."/>
            <person name="Zhang Z."/>
            <person name="Zhang Y."/>
            <person name="Huang X."/>
            <person name="Su Z."/>
            <person name="Tong W."/>
            <person name="Li J."/>
            <person name="Tong Z."/>
            <person name="Li S."/>
            <person name="Ye J."/>
            <person name="Wang L."/>
            <person name="Fang L."/>
            <person name="Lei T."/>
            <person name="Chen C."/>
            <person name="Chen H."/>
            <person name="Xu Z."/>
            <person name="Li H."/>
            <person name="Huang H."/>
            <person name="Zhang F."/>
            <person name="Xu H."/>
            <person name="Li N."/>
            <person name="Zhao C."/>
            <person name="Li S."/>
            <person name="Dong L."/>
            <person name="Huang Y."/>
            <person name="Li L."/>
            <person name="Xi Y."/>
            <person name="Qi Q."/>
            <person name="Li W."/>
            <person name="Zhang B."/>
            <person name="Hu W."/>
            <person name="Zhang Y."/>
            <person name="Tian X."/>
            <person name="Jiao Y."/>
            <person name="Liang X."/>
            <person name="Jin J."/>
            <person name="Gao L."/>
            <person name="Zheng W."/>
            <person name="Hao B."/>
            <person name="Liu S."/>
            <person name="Wang W."/>
            <person name="Yuan L."/>
            <person name="Cao M."/>
            <person name="McDermott J."/>
            <person name="Samudrala R."/>
            <person name="Wang J."/>
            <person name="Wong G.K."/>
            <person name="Yang H."/>
        </authorList>
    </citation>
    <scope>NUCLEOTIDE SEQUENCE [LARGE SCALE GENOMIC DNA]</scope>
</reference>
<dbReference type="AlphaFoldDB" id="A0A9K3Y6R1"/>
<evidence type="ECO:0000313" key="2">
    <source>
        <dbReference type="EMBL" id="EAZ17570.1"/>
    </source>
</evidence>
<organism evidence="2">
    <name type="scientific">Oryza sativa subsp. japonica</name>
    <name type="common">Rice</name>
    <dbReference type="NCBI Taxonomy" id="39947"/>
    <lineage>
        <taxon>Eukaryota</taxon>
        <taxon>Viridiplantae</taxon>
        <taxon>Streptophyta</taxon>
        <taxon>Embryophyta</taxon>
        <taxon>Tracheophyta</taxon>
        <taxon>Spermatophyta</taxon>
        <taxon>Magnoliopsida</taxon>
        <taxon>Liliopsida</taxon>
        <taxon>Poales</taxon>
        <taxon>Poaceae</taxon>
        <taxon>BOP clade</taxon>
        <taxon>Oryzoideae</taxon>
        <taxon>Oryzeae</taxon>
        <taxon>Oryzinae</taxon>
        <taxon>Oryza</taxon>
        <taxon>Oryza sativa</taxon>
    </lineage>
</organism>
<dbReference type="Proteomes" id="UP000000763">
    <property type="component" value="Chromosome 11"/>
</dbReference>
<dbReference type="Proteomes" id="UP000007752">
    <property type="component" value="Chromosome 11"/>
</dbReference>
<reference evidence="2" key="6">
    <citation type="submission" date="2008-12" db="EMBL/GenBank/DDBJ databases">
        <title>Improved gene annotation of the rice (Oryza sativa) genomes.</title>
        <authorList>
            <person name="Wang J."/>
            <person name="Li R."/>
            <person name="Fan W."/>
            <person name="Huang Q."/>
            <person name="Zhang J."/>
            <person name="Zhou Y."/>
            <person name="Hu Y."/>
            <person name="Zi S."/>
            <person name="Li J."/>
            <person name="Ni P."/>
            <person name="Zheng H."/>
            <person name="Zhang Y."/>
            <person name="Zhao M."/>
            <person name="Hao Q."/>
            <person name="McDermott J."/>
            <person name="Samudrala R."/>
            <person name="Kristiansen K."/>
            <person name="Wong G.K.-S."/>
        </authorList>
    </citation>
    <scope>NUCLEOTIDE SEQUENCE</scope>
</reference>
<accession>A3C907</accession>
<dbReference type="EMBL" id="AC147812">
    <property type="protein sequence ID" value="AAX93010.1"/>
    <property type="molecule type" value="Genomic_DNA"/>
</dbReference>
<gene>
    <name evidence="1" type="ordered locus">LOC_Os11g06830</name>
    <name evidence="2" type="ORF">OsJ_33106</name>
</gene>
<evidence type="ECO:0000313" key="1">
    <source>
        <dbReference type="EMBL" id="AAX93010.1"/>
    </source>
</evidence>
<dbReference type="EMBL" id="CM000148">
    <property type="protein sequence ID" value="EAZ17570.1"/>
    <property type="molecule type" value="Genomic_DNA"/>
</dbReference>
<evidence type="ECO:0000313" key="3">
    <source>
        <dbReference type="Proteomes" id="UP000000763"/>
    </source>
</evidence>
<name>A0A9K3Y6R1_ORYSJ</name>
<proteinExistence type="predicted"/>
<protein>
    <submittedName>
        <fullName evidence="2">Uncharacterized protein</fullName>
    </submittedName>
</protein>
<reference evidence="3" key="1">
    <citation type="journal article" date="2005" name="Nature">
        <title>The map-based sequence of the rice genome.</title>
        <authorList>
            <consortium name="International rice genome sequencing project (IRGSP)"/>
            <person name="Matsumoto T."/>
            <person name="Wu J."/>
            <person name="Kanamori H."/>
            <person name="Katayose Y."/>
            <person name="Fujisawa M."/>
            <person name="Namiki N."/>
            <person name="Mizuno H."/>
            <person name="Yamamoto K."/>
            <person name="Antonio B.A."/>
            <person name="Baba T."/>
            <person name="Sakata K."/>
            <person name="Nagamura Y."/>
            <person name="Aoki H."/>
            <person name="Arikawa K."/>
            <person name="Arita K."/>
            <person name="Bito T."/>
            <person name="Chiden Y."/>
            <person name="Fujitsuka N."/>
            <person name="Fukunaka R."/>
            <person name="Hamada M."/>
            <person name="Harada C."/>
            <person name="Hayashi A."/>
            <person name="Hijishita S."/>
            <person name="Honda M."/>
            <person name="Hosokawa S."/>
            <person name="Ichikawa Y."/>
            <person name="Idonuma A."/>
            <person name="Iijima M."/>
            <person name="Ikeda M."/>
            <person name="Ikeno M."/>
            <person name="Ito K."/>
            <person name="Ito S."/>
            <person name="Ito T."/>
            <person name="Ito Y."/>
            <person name="Ito Y."/>
            <person name="Iwabuchi A."/>
            <person name="Kamiya K."/>
            <person name="Karasawa W."/>
            <person name="Kurita K."/>
            <person name="Katagiri S."/>
            <person name="Kikuta A."/>
            <person name="Kobayashi H."/>
            <person name="Kobayashi N."/>
            <person name="Machita K."/>
            <person name="Maehara T."/>
            <person name="Masukawa M."/>
            <person name="Mizubayashi T."/>
            <person name="Mukai Y."/>
            <person name="Nagasaki H."/>
            <person name="Nagata Y."/>
            <person name="Naito S."/>
            <person name="Nakashima M."/>
            <person name="Nakama Y."/>
            <person name="Nakamichi Y."/>
            <person name="Nakamura M."/>
            <person name="Meguro A."/>
            <person name="Negishi M."/>
            <person name="Ohta I."/>
            <person name="Ohta T."/>
            <person name="Okamoto M."/>
            <person name="Ono N."/>
            <person name="Saji S."/>
            <person name="Sakaguchi M."/>
            <person name="Sakai K."/>
            <person name="Shibata M."/>
            <person name="Shimokawa T."/>
            <person name="Song J."/>
            <person name="Takazaki Y."/>
            <person name="Terasawa K."/>
            <person name="Tsugane M."/>
            <person name="Tsuji K."/>
            <person name="Ueda S."/>
            <person name="Waki K."/>
            <person name="Yamagata H."/>
            <person name="Yamamoto M."/>
            <person name="Yamamoto S."/>
            <person name="Yamane H."/>
            <person name="Yoshiki S."/>
            <person name="Yoshihara R."/>
            <person name="Yukawa K."/>
            <person name="Zhong H."/>
            <person name="Yano M."/>
            <person name="Yuan Q."/>
            <person name="Ouyang S."/>
            <person name="Liu J."/>
            <person name="Jones K.M."/>
            <person name="Gansberger K."/>
            <person name="Moffat K."/>
            <person name="Hill J."/>
            <person name="Bera J."/>
            <person name="Fadrosh D."/>
            <person name="Jin S."/>
            <person name="Johri S."/>
            <person name="Kim M."/>
            <person name="Overton L."/>
            <person name="Reardon M."/>
            <person name="Tsitrin T."/>
            <person name="Vuong H."/>
            <person name="Weaver B."/>
            <person name="Ciecko A."/>
            <person name="Tallon L."/>
            <person name="Jackson J."/>
            <person name="Pai G."/>
            <person name="Aken S.V."/>
            <person name="Utterback T."/>
            <person name="Reidmuller S."/>
            <person name="Feldblyum T."/>
            <person name="Hsiao J."/>
            <person name="Zismann V."/>
            <person name="Iobst S."/>
            <person name="de Vazeille A.R."/>
            <person name="Buell C.R."/>
            <person name="Ying K."/>
            <person name="Li Y."/>
            <person name="Lu T."/>
            <person name="Huang Y."/>
            <person name="Zhao Q."/>
            <person name="Feng Q."/>
            <person name="Zhang L."/>
            <person name="Zhu J."/>
            <person name="Weng Q."/>
            <person name="Mu J."/>
            <person name="Lu Y."/>
            <person name="Fan D."/>
            <person name="Liu Y."/>
            <person name="Guan J."/>
            <person name="Zhang Y."/>
            <person name="Yu S."/>
            <person name="Liu X."/>
            <person name="Zhang Y."/>
            <person name="Hong G."/>
            <person name="Han B."/>
            <person name="Choisne N."/>
            <person name="Demange N."/>
            <person name="Orjeda G."/>
            <person name="Samain S."/>
            <person name="Cattolico L."/>
            <person name="Pelletier E."/>
            <person name="Couloux A."/>
            <person name="Segurens B."/>
            <person name="Wincker P."/>
            <person name="D'Hont A."/>
            <person name="Scarpelli C."/>
            <person name="Weissenbach J."/>
            <person name="Salanoubat M."/>
            <person name="Quetier F."/>
            <person name="Yu Y."/>
            <person name="Kim H.R."/>
            <person name="Rambo T."/>
            <person name="Currie J."/>
            <person name="Collura K."/>
            <person name="Luo M."/>
            <person name="Yang T."/>
            <person name="Ammiraju J.S.S."/>
            <person name="Engler F."/>
            <person name="Soderlund C."/>
            <person name="Wing R.A."/>
            <person name="Palmer L.E."/>
            <person name="de la Bastide M."/>
            <person name="Spiegel L."/>
            <person name="Nascimento L."/>
            <person name="Zutavern T."/>
            <person name="O'Shaughnessy A."/>
            <person name="Dike S."/>
            <person name="Dedhia N."/>
            <person name="Preston R."/>
            <person name="Balija V."/>
            <person name="McCombie W.R."/>
            <person name="Chow T."/>
            <person name="Chen H."/>
            <person name="Chung M."/>
            <person name="Chen C."/>
            <person name="Shaw J."/>
            <person name="Wu H."/>
            <person name="Hsiao K."/>
            <person name="Chao Y."/>
            <person name="Chu M."/>
            <person name="Cheng C."/>
            <person name="Hour A."/>
            <person name="Lee P."/>
            <person name="Lin S."/>
            <person name="Lin Y."/>
            <person name="Liou J."/>
            <person name="Liu S."/>
            <person name="Hsing Y."/>
            <person name="Raghuvanshi S."/>
            <person name="Mohanty A."/>
            <person name="Bharti A.K."/>
            <person name="Gaur A."/>
            <person name="Gupta V."/>
            <person name="Kumar D."/>
            <person name="Ravi V."/>
            <person name="Vij S."/>
            <person name="Kapur A."/>
            <person name="Khurana P."/>
            <person name="Khurana P."/>
            <person name="Khurana J.P."/>
            <person name="Tyagi A.K."/>
            <person name="Gaikwad K."/>
            <person name="Singh A."/>
            <person name="Dalal V."/>
            <person name="Srivastava S."/>
            <person name="Dixit A."/>
            <person name="Pal A.K."/>
            <person name="Ghazi I.A."/>
            <person name="Yadav M."/>
            <person name="Pandit A."/>
            <person name="Bhargava A."/>
            <person name="Sureshbabu K."/>
            <person name="Batra K."/>
            <person name="Sharma T.R."/>
            <person name="Mohapatra T."/>
            <person name="Singh N.K."/>
            <person name="Messing J."/>
            <person name="Nelson A.B."/>
            <person name="Fuks G."/>
            <person name="Kavchok S."/>
            <person name="Keizer G."/>
            <person name="Linton E."/>
            <person name="Llaca V."/>
            <person name="Song R."/>
            <person name="Tanyolac B."/>
            <person name="Young S."/>
            <person name="Ho-Il K."/>
            <person name="Hahn J.H."/>
            <person name="Sangsakoo G."/>
            <person name="Vanavichit A."/>
            <person name="de Mattos Luiz.A.T."/>
            <person name="Zimmer P.D."/>
            <person name="Malone G."/>
            <person name="Dellagostin O."/>
            <person name="de Oliveira A.C."/>
            <person name="Bevan M."/>
            <person name="Bancroft I."/>
            <person name="Minx P."/>
            <person name="Cordum H."/>
            <person name="Wilson R."/>
            <person name="Cheng Z."/>
            <person name="Jin W."/>
            <person name="Jiang J."/>
            <person name="Leong S.A."/>
            <person name="Iwama H."/>
            <person name="Gojobori T."/>
            <person name="Itoh T."/>
            <person name="Niimura Y."/>
            <person name="Fujii Y."/>
            <person name="Habara T."/>
            <person name="Sakai H."/>
            <person name="Sato Y."/>
            <person name="Wilson G."/>
            <person name="Kumar K."/>
            <person name="McCouch S."/>
            <person name="Juretic N."/>
            <person name="Hoen D."/>
            <person name="Wright S."/>
            <person name="Bruskiewich R."/>
            <person name="Bureau T."/>
            <person name="Miyao A."/>
            <person name="Hirochika H."/>
            <person name="Nishikawa T."/>
            <person name="Kadowaki K."/>
            <person name="Sugiura M."/>
            <person name="Burr B."/>
            <person name="Sasaki T."/>
        </authorList>
    </citation>
    <scope>NUCLEOTIDE SEQUENCE [LARGE SCALE GENOMIC DNA]</scope>
    <source>
        <strain evidence="3">cv. Nipponbare</strain>
    </source>
</reference>
<accession>A0A9K3Y6R1</accession>
<reference evidence="3" key="5">
    <citation type="journal article" date="2008" name="Nucleic Acids Res.">
        <title>The rice annotation project database (RAP-DB): 2008 update.</title>
        <authorList>
            <consortium name="The rice annotation project (RAP)"/>
        </authorList>
    </citation>
    <scope>GENOME REANNOTATION</scope>
    <source>
        <strain evidence="3">cv. Nipponbare</strain>
    </source>
</reference>